<dbReference type="InterPro" id="IPR051120">
    <property type="entry name" value="ABC_AA/LPS_Transport"/>
</dbReference>
<dbReference type="SMART" id="SM00382">
    <property type="entry name" value="AAA"/>
    <property type="match status" value="1"/>
</dbReference>
<dbReference type="GO" id="GO:0015192">
    <property type="term" value="F:L-phenylalanine transmembrane transporter activity"/>
    <property type="evidence" value="ECO:0007669"/>
    <property type="project" value="TreeGrafter"/>
</dbReference>
<evidence type="ECO:0000256" key="2">
    <source>
        <dbReference type="ARBA" id="ARBA00022741"/>
    </source>
</evidence>
<sequence length="252" mass="27082">MAFVMLELRSLSKSFGGLLATADVSLAVPEGRIVSLIGPNGAGKTTLFAIASGFLTPDSGSIHFLGQDVTGLPPHEICRLGLVRTFQVVKPFAEQSVRENILVGAHLRRAGHRDAAEKADEVAELVGMTGRMDDLAGSLTIAGRKRLELAKALATEPKLLLLDEVMAGLNPTEIEEIIPVIHRLRDSGLTIMLIEHVMQAVMKLSEYTWVLNQGRLIAEGSPQQIARDPAVIEAYLGHGLAARIEAENRANA</sequence>
<dbReference type="PANTHER" id="PTHR45772">
    <property type="entry name" value="CONSERVED COMPONENT OF ABC TRANSPORTER FOR NATURAL AMINO ACIDS-RELATED"/>
    <property type="match status" value="1"/>
</dbReference>
<evidence type="ECO:0000313" key="6">
    <source>
        <dbReference type="Proteomes" id="UP000761264"/>
    </source>
</evidence>
<dbReference type="GO" id="GO:0005524">
    <property type="term" value="F:ATP binding"/>
    <property type="evidence" value="ECO:0007669"/>
    <property type="project" value="UniProtKB-KW"/>
</dbReference>
<dbReference type="GO" id="GO:0042941">
    <property type="term" value="P:D-alanine transmembrane transport"/>
    <property type="evidence" value="ECO:0007669"/>
    <property type="project" value="TreeGrafter"/>
</dbReference>
<dbReference type="GO" id="GO:1903805">
    <property type="term" value="P:L-valine import across plasma membrane"/>
    <property type="evidence" value="ECO:0007669"/>
    <property type="project" value="TreeGrafter"/>
</dbReference>
<dbReference type="GO" id="GO:0005304">
    <property type="term" value="F:L-valine transmembrane transporter activity"/>
    <property type="evidence" value="ECO:0007669"/>
    <property type="project" value="TreeGrafter"/>
</dbReference>
<comment type="caution">
    <text evidence="5">The sequence shown here is derived from an EMBL/GenBank/DDBJ whole genome shotgun (WGS) entry which is preliminary data.</text>
</comment>
<dbReference type="GO" id="GO:0005886">
    <property type="term" value="C:plasma membrane"/>
    <property type="evidence" value="ECO:0007669"/>
    <property type="project" value="TreeGrafter"/>
</dbReference>
<dbReference type="GO" id="GO:0015808">
    <property type="term" value="P:L-alanine transport"/>
    <property type="evidence" value="ECO:0007669"/>
    <property type="project" value="TreeGrafter"/>
</dbReference>
<dbReference type="Proteomes" id="UP000761264">
    <property type="component" value="Unassembled WGS sequence"/>
</dbReference>
<evidence type="ECO:0000259" key="4">
    <source>
        <dbReference type="PROSITE" id="PS50893"/>
    </source>
</evidence>
<protein>
    <submittedName>
        <fullName evidence="5">ABC transporter ATP-binding protein</fullName>
    </submittedName>
</protein>
<feature type="domain" description="ABC transporter" evidence="4">
    <location>
        <begin position="6"/>
        <end position="238"/>
    </location>
</feature>
<keyword evidence="2" id="KW-0547">Nucleotide-binding</keyword>
<dbReference type="AlphaFoldDB" id="A0A967EYV2"/>
<evidence type="ECO:0000256" key="1">
    <source>
        <dbReference type="ARBA" id="ARBA00022448"/>
    </source>
</evidence>
<reference evidence="5" key="1">
    <citation type="submission" date="2020-03" db="EMBL/GenBank/DDBJ databases">
        <title>Genome of Pelagibius litoralis DSM 21314T.</title>
        <authorList>
            <person name="Wang G."/>
        </authorList>
    </citation>
    <scope>NUCLEOTIDE SEQUENCE</scope>
    <source>
        <strain evidence="5">DSM 21314</strain>
    </source>
</reference>
<dbReference type="InterPro" id="IPR027417">
    <property type="entry name" value="P-loop_NTPase"/>
</dbReference>
<proteinExistence type="predicted"/>
<keyword evidence="1" id="KW-0813">Transport</keyword>
<name>A0A967EYV2_9PROT</name>
<dbReference type="GO" id="GO:1903806">
    <property type="term" value="P:L-isoleucine import across plasma membrane"/>
    <property type="evidence" value="ECO:0007669"/>
    <property type="project" value="TreeGrafter"/>
</dbReference>
<evidence type="ECO:0000256" key="3">
    <source>
        <dbReference type="ARBA" id="ARBA00022840"/>
    </source>
</evidence>
<keyword evidence="3 5" id="KW-0067">ATP-binding</keyword>
<dbReference type="SUPFAM" id="SSF52540">
    <property type="entry name" value="P-loop containing nucleoside triphosphate hydrolases"/>
    <property type="match status" value="1"/>
</dbReference>
<dbReference type="GO" id="GO:0016887">
    <property type="term" value="F:ATP hydrolysis activity"/>
    <property type="evidence" value="ECO:0007669"/>
    <property type="project" value="InterPro"/>
</dbReference>
<dbReference type="PROSITE" id="PS50893">
    <property type="entry name" value="ABC_TRANSPORTER_2"/>
    <property type="match status" value="1"/>
</dbReference>
<dbReference type="Pfam" id="PF12399">
    <property type="entry name" value="BCA_ABC_TP_C"/>
    <property type="match status" value="1"/>
</dbReference>
<dbReference type="InterPro" id="IPR032823">
    <property type="entry name" value="BCA_ABC_TP_C"/>
</dbReference>
<dbReference type="EMBL" id="JAAQPH010000011">
    <property type="protein sequence ID" value="NIA69932.1"/>
    <property type="molecule type" value="Genomic_DNA"/>
</dbReference>
<dbReference type="CDD" id="cd03219">
    <property type="entry name" value="ABC_Mj1267_LivG_branched"/>
    <property type="match status" value="1"/>
</dbReference>
<gene>
    <name evidence="5" type="ORF">HBA54_15115</name>
</gene>
<organism evidence="5 6">
    <name type="scientific">Pelagibius litoralis</name>
    <dbReference type="NCBI Taxonomy" id="374515"/>
    <lineage>
        <taxon>Bacteria</taxon>
        <taxon>Pseudomonadati</taxon>
        <taxon>Pseudomonadota</taxon>
        <taxon>Alphaproteobacteria</taxon>
        <taxon>Rhodospirillales</taxon>
        <taxon>Rhodovibrionaceae</taxon>
        <taxon>Pelagibius</taxon>
    </lineage>
</organism>
<dbReference type="Gene3D" id="3.40.50.300">
    <property type="entry name" value="P-loop containing nucleotide triphosphate hydrolases"/>
    <property type="match status" value="1"/>
</dbReference>
<dbReference type="Pfam" id="PF00005">
    <property type="entry name" value="ABC_tran"/>
    <property type="match status" value="1"/>
</dbReference>
<keyword evidence="6" id="KW-1185">Reference proteome</keyword>
<dbReference type="InterPro" id="IPR003439">
    <property type="entry name" value="ABC_transporter-like_ATP-bd"/>
</dbReference>
<dbReference type="InterPro" id="IPR003593">
    <property type="entry name" value="AAA+_ATPase"/>
</dbReference>
<dbReference type="GO" id="GO:0015188">
    <property type="term" value="F:L-isoleucine transmembrane transporter activity"/>
    <property type="evidence" value="ECO:0007669"/>
    <property type="project" value="TreeGrafter"/>
</dbReference>
<dbReference type="PANTHER" id="PTHR45772:SF7">
    <property type="entry name" value="AMINO ACID ABC TRANSPORTER ATP-BINDING PROTEIN"/>
    <property type="match status" value="1"/>
</dbReference>
<accession>A0A967EYV2</accession>
<evidence type="ECO:0000313" key="5">
    <source>
        <dbReference type="EMBL" id="NIA69932.1"/>
    </source>
</evidence>